<feature type="binding site" evidence="4">
    <location>
        <position position="113"/>
    </location>
    <ligand>
        <name>Mg(2+)</name>
        <dbReference type="ChEBI" id="CHEBI:18420"/>
        <label>1</label>
    </ligand>
</feature>
<proteinExistence type="predicted"/>
<reference evidence="7 8" key="1">
    <citation type="submission" date="2019-05" db="EMBL/GenBank/DDBJ databases">
        <title>Comparative genomics and metabolomics analyses of clavulanic acid producing Streptomyces species provides insight into specialized metabolism and evolution of beta-lactam biosynthetic gene clusters.</title>
        <authorList>
            <person name="Moore M.A."/>
            <person name="Cruz-Morales P."/>
            <person name="Barona Gomez F."/>
            <person name="Kapil T."/>
        </authorList>
    </citation>
    <scope>NUCLEOTIDE SEQUENCE [LARGE SCALE GENOMIC DNA]</scope>
    <source>
        <strain evidence="7 8">NRRL 5741</strain>
    </source>
</reference>
<organism evidence="7 8">
    <name type="scientific">Streptomyces jumonjinensis</name>
    <dbReference type="NCBI Taxonomy" id="1945"/>
    <lineage>
        <taxon>Bacteria</taxon>
        <taxon>Bacillati</taxon>
        <taxon>Actinomycetota</taxon>
        <taxon>Actinomycetes</taxon>
        <taxon>Kitasatosporales</taxon>
        <taxon>Streptomycetaceae</taxon>
        <taxon>Streptomyces</taxon>
    </lineage>
</organism>
<evidence type="ECO:0000313" key="7">
    <source>
        <dbReference type="EMBL" id="MQS99023.1"/>
    </source>
</evidence>
<keyword evidence="3" id="KW-0378">Hydrolase</keyword>
<sequence>MILPPEDETANPRARIQGVETLADDWFILRRYTLQLLRHDGDIQKFSRLSVECGDRASALLYSRSRGTVLLTDQFRLPAFLHGDPSGALFEVPGGLVGERAAHEAARREVEEEAGYRVKRLDHLATVYLSPQLSAERTHLFAGEYSPEDRVGAGGGIAEEGEDNKVFELSLDRAVSLVLQQPAADAKTLILLFMAKSLGLLTGPPGPSGRL</sequence>
<dbReference type="Gene3D" id="3.90.79.10">
    <property type="entry name" value="Nucleoside Triphosphate Pyrophosphohydrolase"/>
    <property type="match status" value="1"/>
</dbReference>
<comment type="caution">
    <text evidence="7">The sequence shown here is derived from an EMBL/GenBank/DDBJ whole genome shotgun (WGS) entry which is preliminary data.</text>
</comment>
<dbReference type="GO" id="GO:0016818">
    <property type="term" value="F:hydrolase activity, acting on acid anhydrides, in phosphorus-containing anhydrides"/>
    <property type="evidence" value="ECO:0007669"/>
    <property type="project" value="InterPro"/>
</dbReference>
<evidence type="ECO:0000256" key="4">
    <source>
        <dbReference type="PIRSR" id="PIRSR604385-2"/>
    </source>
</evidence>
<dbReference type="GO" id="GO:0046872">
    <property type="term" value="F:metal ion binding"/>
    <property type="evidence" value="ECO:0007669"/>
    <property type="project" value="UniProtKB-KW"/>
</dbReference>
<keyword evidence="4" id="KW-0479">Metal-binding</keyword>
<dbReference type="Proteomes" id="UP000419138">
    <property type="component" value="Unassembled WGS sequence"/>
</dbReference>
<evidence type="ECO:0000256" key="3">
    <source>
        <dbReference type="ARBA" id="ARBA00022801"/>
    </source>
</evidence>
<evidence type="ECO:0000256" key="5">
    <source>
        <dbReference type="PIRSR" id="PIRSR604385-3"/>
    </source>
</evidence>
<feature type="binding site" evidence="4">
    <location>
        <position position="109"/>
    </location>
    <ligand>
        <name>Mg(2+)</name>
        <dbReference type="ChEBI" id="CHEBI:18420"/>
        <label>1</label>
    </ligand>
</feature>
<feature type="binding site" evidence="4">
    <location>
        <position position="162"/>
    </location>
    <ligand>
        <name>Mg(2+)</name>
        <dbReference type="ChEBI" id="CHEBI:18420"/>
        <label>1</label>
    </ligand>
</feature>
<dbReference type="GO" id="GO:0005829">
    <property type="term" value="C:cytosol"/>
    <property type="evidence" value="ECO:0007669"/>
    <property type="project" value="TreeGrafter"/>
</dbReference>
<evidence type="ECO:0000256" key="1">
    <source>
        <dbReference type="ARBA" id="ARBA00001946"/>
    </source>
</evidence>
<dbReference type="PROSITE" id="PS51462">
    <property type="entry name" value="NUDIX"/>
    <property type="match status" value="1"/>
</dbReference>
<dbReference type="PANTHER" id="PTHR11839">
    <property type="entry name" value="UDP/ADP-SUGAR PYROPHOSPHATASE"/>
    <property type="match status" value="1"/>
</dbReference>
<dbReference type="OrthoDB" id="5292471at2"/>
<dbReference type="GO" id="GO:0006753">
    <property type="term" value="P:nucleoside phosphate metabolic process"/>
    <property type="evidence" value="ECO:0007669"/>
    <property type="project" value="TreeGrafter"/>
</dbReference>
<dbReference type="InterPro" id="IPR004385">
    <property type="entry name" value="NDP_pyrophosphatase"/>
</dbReference>
<dbReference type="InterPro" id="IPR000086">
    <property type="entry name" value="NUDIX_hydrolase_dom"/>
</dbReference>
<dbReference type="GO" id="GO:0019693">
    <property type="term" value="P:ribose phosphate metabolic process"/>
    <property type="evidence" value="ECO:0007669"/>
    <property type="project" value="TreeGrafter"/>
</dbReference>
<evidence type="ECO:0000313" key="8">
    <source>
        <dbReference type="Proteomes" id="UP000419138"/>
    </source>
</evidence>
<dbReference type="AlphaFoldDB" id="A0A646KA43"/>
<evidence type="ECO:0000256" key="2">
    <source>
        <dbReference type="ARBA" id="ARBA00011738"/>
    </source>
</evidence>
<dbReference type="SUPFAM" id="SSF55811">
    <property type="entry name" value="Nudix"/>
    <property type="match status" value="1"/>
</dbReference>
<dbReference type="RefSeq" id="WP_153520745.1">
    <property type="nucleotide sequence ID" value="NZ_VCLA01000015.1"/>
</dbReference>
<gene>
    <name evidence="7" type="ORF">FF041_02045</name>
</gene>
<accession>A0A646KA43</accession>
<feature type="domain" description="Nudix hydrolase" evidence="6">
    <location>
        <begin position="52"/>
        <end position="196"/>
    </location>
</feature>
<comment type="cofactor">
    <cofactor evidence="1 4">
        <name>Mg(2+)</name>
        <dbReference type="ChEBI" id="CHEBI:18420"/>
    </cofactor>
</comment>
<dbReference type="PANTHER" id="PTHR11839:SF18">
    <property type="entry name" value="NUDIX HYDROLASE DOMAIN-CONTAINING PROTEIN"/>
    <property type="match status" value="1"/>
</dbReference>
<dbReference type="Pfam" id="PF00293">
    <property type="entry name" value="NUDIX"/>
    <property type="match status" value="1"/>
</dbReference>
<name>A0A646KA43_STRJU</name>
<keyword evidence="8" id="KW-1185">Reference proteome</keyword>
<protein>
    <submittedName>
        <fullName evidence="7">NUDIX domain-containing protein</fullName>
    </submittedName>
</protein>
<dbReference type="NCBIfam" id="TIGR00052">
    <property type="entry name" value="nudix-type nucleoside diphosphatase, YffH/AdpP family"/>
    <property type="match status" value="1"/>
</dbReference>
<dbReference type="EMBL" id="VCLA01000015">
    <property type="protein sequence ID" value="MQS99023.1"/>
    <property type="molecule type" value="Genomic_DNA"/>
</dbReference>
<keyword evidence="4" id="KW-0460">Magnesium</keyword>
<evidence type="ECO:0000259" key="6">
    <source>
        <dbReference type="PROSITE" id="PS51462"/>
    </source>
</evidence>
<feature type="short sequence motif" description="Nudix box" evidence="5">
    <location>
        <begin position="95"/>
        <end position="116"/>
    </location>
</feature>
<dbReference type="InterPro" id="IPR015797">
    <property type="entry name" value="NUDIX_hydrolase-like_dom_sf"/>
</dbReference>
<comment type="subunit">
    <text evidence="2">Homodimer.</text>
</comment>